<proteinExistence type="predicted"/>
<dbReference type="EMBL" id="RQVQ01000013">
    <property type="protein sequence ID" value="RRJ90965.1"/>
    <property type="molecule type" value="Genomic_DNA"/>
</dbReference>
<feature type="signal peptide" evidence="5">
    <location>
        <begin position="1"/>
        <end position="23"/>
    </location>
</feature>
<sequence length="406" mass="45183">MFLKKVRKVITALVIFVGATANAQNFKVVLDAGHGGKDFGAVRNNFTEKRIVLDVTLKVGKLLESAKNIDVVYTRKTDEFIELKERSNIANKAKGDIFVSIHANAVKNAPDAYGTETFLMGISKNKSNLEVAKKENDVIVLEKDYKTTYAGYDPSNPESIIGLTLIQEQYVLQSADLANKIQTKFDVDAKRKNRGVKQGPFWVLHGAFMPSVLVEIGFLSNLDEGEYLNSEAGKNEIARSIANAIIDYKNVYHTSAKSTQIVASKEEIQKEETGKLELQRKENERIEAIKKEAERLKEIQLAKSVPSSSTTSTTQKETENTKNSGVLFMIQIAASSKEIATTATNFNGLEGVSIKKDGNLYKYYYGSTPDYEQAKKDLEIARKKYSSAYIVPFKDGNKISLKDAMR</sequence>
<feature type="region of interest" description="Disordered" evidence="4">
    <location>
        <begin position="301"/>
        <end position="320"/>
    </location>
</feature>
<evidence type="ECO:0000256" key="2">
    <source>
        <dbReference type="ARBA" id="ARBA00011901"/>
    </source>
</evidence>
<dbReference type="Pfam" id="PF01520">
    <property type="entry name" value="Amidase_3"/>
    <property type="match status" value="1"/>
</dbReference>
<evidence type="ECO:0000256" key="1">
    <source>
        <dbReference type="ARBA" id="ARBA00001561"/>
    </source>
</evidence>
<dbReference type="Proteomes" id="UP000275719">
    <property type="component" value="Unassembled WGS sequence"/>
</dbReference>
<evidence type="ECO:0000256" key="5">
    <source>
        <dbReference type="SAM" id="SignalP"/>
    </source>
</evidence>
<evidence type="ECO:0000259" key="6">
    <source>
        <dbReference type="SMART" id="SM00646"/>
    </source>
</evidence>
<keyword evidence="8" id="KW-1185">Reference proteome</keyword>
<dbReference type="PANTHER" id="PTHR30404">
    <property type="entry name" value="N-ACETYLMURAMOYL-L-ALANINE AMIDASE"/>
    <property type="match status" value="1"/>
</dbReference>
<accession>A0A3P3W710</accession>
<keyword evidence="5" id="KW-0732">Signal</keyword>
<reference evidence="7 8" key="1">
    <citation type="submission" date="2018-11" db="EMBL/GenBank/DDBJ databases">
        <title>Flavobacterium sp. nov., YIM 102701-2 draft genome.</title>
        <authorList>
            <person name="Li G."/>
            <person name="Jiang Y."/>
        </authorList>
    </citation>
    <scope>NUCLEOTIDE SEQUENCE [LARGE SCALE GENOMIC DNA]</scope>
    <source>
        <strain evidence="7 8">YIM 102701-2</strain>
    </source>
</reference>
<dbReference type="OrthoDB" id="9806267at2"/>
<dbReference type="InterPro" id="IPR050695">
    <property type="entry name" value="N-acetylmuramoyl_amidase_3"/>
</dbReference>
<organism evidence="7 8">
    <name type="scientific">Paenimyroides tangerinum</name>
    <dbReference type="NCBI Taxonomy" id="2488728"/>
    <lineage>
        <taxon>Bacteria</taxon>
        <taxon>Pseudomonadati</taxon>
        <taxon>Bacteroidota</taxon>
        <taxon>Flavobacteriia</taxon>
        <taxon>Flavobacteriales</taxon>
        <taxon>Flavobacteriaceae</taxon>
        <taxon>Paenimyroides</taxon>
    </lineage>
</organism>
<feature type="domain" description="MurNAc-LAA" evidence="6">
    <location>
        <begin position="87"/>
        <end position="246"/>
    </location>
</feature>
<dbReference type="Gene3D" id="3.40.630.40">
    <property type="entry name" value="Zn-dependent exopeptidases"/>
    <property type="match status" value="1"/>
</dbReference>
<name>A0A3P3W710_9FLAO</name>
<dbReference type="AlphaFoldDB" id="A0A3P3W710"/>
<dbReference type="RefSeq" id="WP_125018702.1">
    <property type="nucleotide sequence ID" value="NZ_RQVQ01000013.1"/>
</dbReference>
<dbReference type="GO" id="GO:0009253">
    <property type="term" value="P:peptidoglycan catabolic process"/>
    <property type="evidence" value="ECO:0007669"/>
    <property type="project" value="InterPro"/>
</dbReference>
<dbReference type="EC" id="3.5.1.28" evidence="2"/>
<evidence type="ECO:0000313" key="8">
    <source>
        <dbReference type="Proteomes" id="UP000275719"/>
    </source>
</evidence>
<dbReference type="GO" id="GO:0030288">
    <property type="term" value="C:outer membrane-bounded periplasmic space"/>
    <property type="evidence" value="ECO:0007669"/>
    <property type="project" value="TreeGrafter"/>
</dbReference>
<dbReference type="SUPFAM" id="SSF53187">
    <property type="entry name" value="Zn-dependent exopeptidases"/>
    <property type="match status" value="1"/>
</dbReference>
<gene>
    <name evidence="7" type="ORF">EG240_07110</name>
</gene>
<protein>
    <recommendedName>
        <fullName evidence="2">N-acetylmuramoyl-L-alanine amidase</fullName>
        <ecNumber evidence="2">3.5.1.28</ecNumber>
    </recommendedName>
</protein>
<keyword evidence="3" id="KW-0378">Hydrolase</keyword>
<dbReference type="PANTHER" id="PTHR30404:SF0">
    <property type="entry name" value="N-ACETYLMURAMOYL-L-ALANINE AMIDASE AMIC"/>
    <property type="match status" value="1"/>
</dbReference>
<dbReference type="FunFam" id="3.40.630.40:FF:000005">
    <property type="entry name" value="N-acetylmuramoyl-L-alanine amidase (AmiA)"/>
    <property type="match status" value="1"/>
</dbReference>
<dbReference type="CDD" id="cd02696">
    <property type="entry name" value="MurNAc-LAA"/>
    <property type="match status" value="1"/>
</dbReference>
<comment type="catalytic activity">
    <reaction evidence="1">
        <text>Hydrolyzes the link between N-acetylmuramoyl residues and L-amino acid residues in certain cell-wall glycopeptides.</text>
        <dbReference type="EC" id="3.5.1.28"/>
    </reaction>
</comment>
<feature type="chain" id="PRO_5018136015" description="N-acetylmuramoyl-L-alanine amidase" evidence="5">
    <location>
        <begin position="24"/>
        <end position="406"/>
    </location>
</feature>
<dbReference type="GO" id="GO:0008745">
    <property type="term" value="F:N-acetylmuramoyl-L-alanine amidase activity"/>
    <property type="evidence" value="ECO:0007669"/>
    <property type="project" value="UniProtKB-EC"/>
</dbReference>
<evidence type="ECO:0000256" key="4">
    <source>
        <dbReference type="SAM" id="MobiDB-lite"/>
    </source>
</evidence>
<comment type="caution">
    <text evidence="7">The sequence shown here is derived from an EMBL/GenBank/DDBJ whole genome shotgun (WGS) entry which is preliminary data.</text>
</comment>
<dbReference type="SMART" id="SM00646">
    <property type="entry name" value="Ami_3"/>
    <property type="match status" value="1"/>
</dbReference>
<evidence type="ECO:0000313" key="7">
    <source>
        <dbReference type="EMBL" id="RRJ90965.1"/>
    </source>
</evidence>
<dbReference type="InterPro" id="IPR002508">
    <property type="entry name" value="MurNAc-LAA_cat"/>
</dbReference>
<evidence type="ECO:0000256" key="3">
    <source>
        <dbReference type="ARBA" id="ARBA00022801"/>
    </source>
</evidence>